<evidence type="ECO:0008006" key="14">
    <source>
        <dbReference type="Google" id="ProtNLM"/>
    </source>
</evidence>
<keyword evidence="6" id="KW-0325">Glycoprotein</keyword>
<comment type="subcellular location">
    <subcellularLocation>
        <location evidence="1">Membrane</location>
        <topology evidence="1">Multi-pass membrane protein</topology>
    </subcellularLocation>
</comment>
<dbReference type="GO" id="GO:0005262">
    <property type="term" value="F:calcium channel activity"/>
    <property type="evidence" value="ECO:0007669"/>
    <property type="project" value="TreeGrafter"/>
</dbReference>
<dbReference type="PANTHER" id="PTHR10877:SF197">
    <property type="entry name" value="POLYCYSTIC KIDNEY DISEASE PROTEIN 1-LIKE 2"/>
    <property type="match status" value="1"/>
</dbReference>
<feature type="disulfide bond" evidence="7">
    <location>
        <begin position="257"/>
        <end position="270"/>
    </location>
</feature>
<sequence>MLNAMKALSPKKADPEPNFNEIPNVPDASGLEASGSGVGGEEGSGKKKKKKKKKADVELQNYYYEKMSKDRTESHVLEELDTANVNVTEDEEEDELARERAIREEEEMAAARALLEKNTQTTRFEDGKARIFFIKTTWSVEFVHLLHYVIFLALITVVTLGRPTIQRYFVHTALHDNLVDQFNARKEVVPYEMVNTKEQFFDWMRWTFTPTLFPELESPRQFPNGTKNDYDTKVAMDMGYRLGTVRVRQLRVEDGSCNIPKRFQRAVTRCHAKFLPNREDMEDFKANLGALEPGVEWQSEGDLGTGNFYSHVTKQIYEGSGFEYFFDVTASDTAETWQTLYDTTWVDFGTRMVSIDFTIYNPAIDLLVWGTHVVEFMPSGDVIPTFHFRVFDEWKYLRVWDGDDTDGSVGALLVVELILYAYVVSYMWEEFREMFYWGPKEYFQSWMNIAELLNLLVFFNTAAFRFLAFQEIGVLAESFADDDSFLDMRTFGTYSQVAMNLLACNALMSYCKVFKYLKFHRGITQFVETIYEATFEVTVFLTVLLVIIVSYGLSFHIAFGHVSRSYMDFAEALFTMFKSTMGQFTIREIETVNSSGRYLGPFLFLSFIMVNLFVVLSMLYAMVRLSYRHVRDQMLNEELHPENSPIVQDLTRLLTGWLRIIQKIPGIQGKEFTEQSMIRRRKRVAMWLSGESELIRRARAKKAREKARELEMLGEEAKERLAMGDDDDLEVRPLVKDPRKDLLATLVEVEAKQRQMLTGIENLSRTVRAQTFNAINKQMEDIVNE</sequence>
<keyword evidence="13" id="KW-1185">Reference proteome</keyword>
<evidence type="ECO:0000256" key="7">
    <source>
        <dbReference type="PIRSR" id="PIRSR603915-2"/>
    </source>
</evidence>
<keyword evidence="4 9" id="KW-1133">Transmembrane helix</keyword>
<evidence type="ECO:0000256" key="6">
    <source>
        <dbReference type="ARBA" id="ARBA00023180"/>
    </source>
</evidence>
<dbReference type="PANTHER" id="PTHR10877">
    <property type="entry name" value="POLYCYSTIN FAMILY MEMBER"/>
    <property type="match status" value="1"/>
</dbReference>
<dbReference type="EMBL" id="BRXY01000187">
    <property type="protein sequence ID" value="GMH75265.1"/>
    <property type="molecule type" value="Genomic_DNA"/>
</dbReference>
<dbReference type="InterPro" id="IPR051223">
    <property type="entry name" value="Polycystin"/>
</dbReference>
<evidence type="ECO:0000256" key="8">
    <source>
        <dbReference type="SAM" id="MobiDB-lite"/>
    </source>
</evidence>
<organism evidence="12 13">
    <name type="scientific">Triparma strigata</name>
    <dbReference type="NCBI Taxonomy" id="1606541"/>
    <lineage>
        <taxon>Eukaryota</taxon>
        <taxon>Sar</taxon>
        <taxon>Stramenopiles</taxon>
        <taxon>Ochrophyta</taxon>
        <taxon>Bolidophyceae</taxon>
        <taxon>Parmales</taxon>
        <taxon>Triparmaceae</taxon>
        <taxon>Triparma</taxon>
    </lineage>
</organism>
<dbReference type="GO" id="GO:0050982">
    <property type="term" value="P:detection of mechanical stimulus"/>
    <property type="evidence" value="ECO:0007669"/>
    <property type="project" value="TreeGrafter"/>
</dbReference>
<dbReference type="AlphaFoldDB" id="A0A9W7AWM6"/>
<feature type="transmembrane region" description="Helical" evidence="9">
    <location>
        <begin position="497"/>
        <end position="517"/>
    </location>
</feature>
<evidence type="ECO:0000313" key="13">
    <source>
        <dbReference type="Proteomes" id="UP001165085"/>
    </source>
</evidence>
<feature type="transmembrane region" description="Helical" evidence="9">
    <location>
        <begin position="449"/>
        <end position="468"/>
    </location>
</feature>
<evidence type="ECO:0000259" key="11">
    <source>
        <dbReference type="Pfam" id="PF20519"/>
    </source>
</evidence>
<feature type="transmembrane region" description="Helical" evidence="9">
    <location>
        <begin position="409"/>
        <end position="428"/>
    </location>
</feature>
<feature type="transmembrane region" description="Helical" evidence="9">
    <location>
        <begin position="142"/>
        <end position="161"/>
    </location>
</feature>
<feature type="transmembrane region" description="Helical" evidence="9">
    <location>
        <begin position="537"/>
        <end position="559"/>
    </location>
</feature>
<feature type="transmembrane region" description="Helical" evidence="9">
    <location>
        <begin position="602"/>
        <end position="623"/>
    </location>
</feature>
<dbReference type="Proteomes" id="UP001165085">
    <property type="component" value="Unassembled WGS sequence"/>
</dbReference>
<evidence type="ECO:0000256" key="2">
    <source>
        <dbReference type="ARBA" id="ARBA00007200"/>
    </source>
</evidence>
<dbReference type="InterPro" id="IPR046791">
    <property type="entry name" value="Polycystin_dom"/>
</dbReference>
<accession>A0A9W7AWM6</accession>
<evidence type="ECO:0000256" key="1">
    <source>
        <dbReference type="ARBA" id="ARBA00004141"/>
    </source>
</evidence>
<dbReference type="OrthoDB" id="444119at2759"/>
<dbReference type="InterPro" id="IPR003915">
    <property type="entry name" value="PKD_2"/>
</dbReference>
<keyword evidence="5 9" id="KW-0472">Membrane</keyword>
<keyword evidence="3 9" id="KW-0812">Transmembrane</keyword>
<protein>
    <recommendedName>
        <fullName evidence="14">Polycystin-2</fullName>
    </recommendedName>
</protein>
<feature type="region of interest" description="Disordered" evidence="8">
    <location>
        <begin position="1"/>
        <end position="55"/>
    </location>
</feature>
<gene>
    <name evidence="12" type="ORF">TrST_g4330</name>
</gene>
<evidence type="ECO:0000256" key="3">
    <source>
        <dbReference type="ARBA" id="ARBA00022692"/>
    </source>
</evidence>
<reference evidence="13" key="1">
    <citation type="journal article" date="2023" name="Commun. Biol.">
        <title>Genome analysis of Parmales, the sister group of diatoms, reveals the evolutionary specialization of diatoms from phago-mixotrophs to photoautotrophs.</title>
        <authorList>
            <person name="Ban H."/>
            <person name="Sato S."/>
            <person name="Yoshikawa S."/>
            <person name="Yamada K."/>
            <person name="Nakamura Y."/>
            <person name="Ichinomiya M."/>
            <person name="Sato N."/>
            <person name="Blanc-Mathieu R."/>
            <person name="Endo H."/>
            <person name="Kuwata A."/>
            <person name="Ogata H."/>
        </authorList>
    </citation>
    <scope>NUCLEOTIDE SEQUENCE [LARGE SCALE GENOMIC DNA]</scope>
    <source>
        <strain evidence="13">NIES 3701</strain>
    </source>
</reference>
<comment type="similarity">
    <text evidence="2">Belongs to the polycystin family.</text>
</comment>
<evidence type="ECO:0000313" key="12">
    <source>
        <dbReference type="EMBL" id="GMH75265.1"/>
    </source>
</evidence>
<dbReference type="InterPro" id="IPR013122">
    <property type="entry name" value="PKD1_2_channel"/>
</dbReference>
<feature type="domain" description="Polycystin" evidence="11">
    <location>
        <begin position="192"/>
        <end position="391"/>
    </location>
</feature>
<evidence type="ECO:0000256" key="5">
    <source>
        <dbReference type="ARBA" id="ARBA00023136"/>
    </source>
</evidence>
<proteinExistence type="inferred from homology"/>
<dbReference type="Pfam" id="PF08016">
    <property type="entry name" value="PKD_channel"/>
    <property type="match status" value="1"/>
</dbReference>
<dbReference type="GO" id="GO:0005509">
    <property type="term" value="F:calcium ion binding"/>
    <property type="evidence" value="ECO:0007669"/>
    <property type="project" value="InterPro"/>
</dbReference>
<dbReference type="PRINTS" id="PR01433">
    <property type="entry name" value="POLYCYSTIN2"/>
</dbReference>
<comment type="caution">
    <text evidence="12">The sequence shown here is derived from an EMBL/GenBank/DDBJ whole genome shotgun (WGS) entry which is preliminary data.</text>
</comment>
<name>A0A9W7AWM6_9STRA</name>
<evidence type="ECO:0000256" key="4">
    <source>
        <dbReference type="ARBA" id="ARBA00022989"/>
    </source>
</evidence>
<evidence type="ECO:0000256" key="9">
    <source>
        <dbReference type="SAM" id="Phobius"/>
    </source>
</evidence>
<evidence type="ECO:0000259" key="10">
    <source>
        <dbReference type="Pfam" id="PF08016"/>
    </source>
</evidence>
<dbReference type="Pfam" id="PF20519">
    <property type="entry name" value="Polycystin_dom"/>
    <property type="match status" value="1"/>
</dbReference>
<dbReference type="GO" id="GO:0016020">
    <property type="term" value="C:membrane"/>
    <property type="evidence" value="ECO:0007669"/>
    <property type="project" value="UniProtKB-SubCell"/>
</dbReference>
<feature type="domain" description="Polycystin cation channel PKD1/PKD2" evidence="10">
    <location>
        <begin position="412"/>
        <end position="629"/>
    </location>
</feature>